<dbReference type="Proteomes" id="UP000237631">
    <property type="component" value="Unassembled WGS sequence"/>
</dbReference>
<comment type="caution">
    <text evidence="3">The sequence shown here is derived from an EMBL/GenBank/DDBJ whole genome shotgun (WGS) entry which is preliminary data.</text>
</comment>
<dbReference type="OrthoDB" id="3687641at2759"/>
<dbReference type="AlphaFoldDB" id="A0A2S6C4I2"/>
<evidence type="ECO:0008006" key="5">
    <source>
        <dbReference type="Google" id="ProtNLM"/>
    </source>
</evidence>
<evidence type="ECO:0000313" key="3">
    <source>
        <dbReference type="EMBL" id="PPJ54649.1"/>
    </source>
</evidence>
<dbReference type="Pfam" id="PF11807">
    <property type="entry name" value="UstYa"/>
    <property type="match status" value="1"/>
</dbReference>
<protein>
    <recommendedName>
        <fullName evidence="5">Tat pathway signal sequence</fullName>
    </recommendedName>
</protein>
<evidence type="ECO:0000256" key="1">
    <source>
        <dbReference type="ARBA" id="ARBA00035112"/>
    </source>
</evidence>
<dbReference type="InterPro" id="IPR021765">
    <property type="entry name" value="UstYa-like"/>
</dbReference>
<sequence>MAYTDHDTSSQSDLESVPFISEEKSQRRRSPGSHASIISRILLAARGAKRDVVVAVLASVMTALAIRSYDRFFNVEVGSCEDMQYGKDSPVRTISRSFHTETFPAFNYTSSPYTQHPSEGDVDARWDALGVDSGHFLVPVSEGDKYGFDKNRHVIMPEEVVGQESYIVSLDVMHHLHCLDTLRIALWYNREWYLENNSEHASHAVHVAHTNHCLDSLRERLMCLSDVTFIPSIWIDREGWVLPDFEREHKCHNFDAVRDWAYENQMPEAVRNYTYIPGPNAQLTTLPGFYDEYPERKNKDHKVMVIGGEEGHHHT</sequence>
<dbReference type="PANTHER" id="PTHR33365">
    <property type="entry name" value="YALI0B05434P"/>
    <property type="match status" value="1"/>
</dbReference>
<dbReference type="GO" id="GO:0043386">
    <property type="term" value="P:mycotoxin biosynthetic process"/>
    <property type="evidence" value="ECO:0007669"/>
    <property type="project" value="InterPro"/>
</dbReference>
<dbReference type="PANTHER" id="PTHR33365:SF13">
    <property type="entry name" value="TAT PATHWAY SIGNAL SEQUENCE"/>
    <property type="match status" value="1"/>
</dbReference>
<dbReference type="EMBL" id="PNEN01000559">
    <property type="protein sequence ID" value="PPJ54649.1"/>
    <property type="molecule type" value="Genomic_DNA"/>
</dbReference>
<name>A0A2S6C4I2_9PEZI</name>
<evidence type="ECO:0000256" key="2">
    <source>
        <dbReference type="SAM" id="MobiDB-lite"/>
    </source>
</evidence>
<evidence type="ECO:0000313" key="4">
    <source>
        <dbReference type="Proteomes" id="UP000237631"/>
    </source>
</evidence>
<comment type="similarity">
    <text evidence="1">Belongs to the ustYa family.</text>
</comment>
<gene>
    <name evidence="3" type="ORF">CBER1_07651</name>
</gene>
<proteinExistence type="inferred from homology"/>
<keyword evidence="4" id="KW-1185">Reference proteome</keyword>
<reference evidence="4" key="1">
    <citation type="journal article" date="2017" name="bioRxiv">
        <title>Conservation of a gene cluster reveals novel cercosporin biosynthetic mechanisms and extends production to the genus Colletotrichum.</title>
        <authorList>
            <person name="de Jonge R."/>
            <person name="Ebert M.K."/>
            <person name="Huitt-Roehl C.R."/>
            <person name="Pal P."/>
            <person name="Suttle J.C."/>
            <person name="Spanner R.E."/>
            <person name="Neubauer J.D."/>
            <person name="Jurick W.M.II."/>
            <person name="Stott K.A."/>
            <person name="Secor G.A."/>
            <person name="Thomma B.P.H.J."/>
            <person name="Van de Peer Y."/>
            <person name="Townsend C.A."/>
            <person name="Bolton M.D."/>
        </authorList>
    </citation>
    <scope>NUCLEOTIDE SEQUENCE [LARGE SCALE GENOMIC DNA]</scope>
    <source>
        <strain evidence="4">CBS538.71</strain>
    </source>
</reference>
<feature type="region of interest" description="Disordered" evidence="2">
    <location>
        <begin position="1"/>
        <end position="32"/>
    </location>
</feature>
<accession>A0A2S6C4I2</accession>
<dbReference type="STRING" id="357750.A0A2S6C4I2"/>
<organism evidence="3 4">
    <name type="scientific">Cercospora berteroae</name>
    <dbReference type="NCBI Taxonomy" id="357750"/>
    <lineage>
        <taxon>Eukaryota</taxon>
        <taxon>Fungi</taxon>
        <taxon>Dikarya</taxon>
        <taxon>Ascomycota</taxon>
        <taxon>Pezizomycotina</taxon>
        <taxon>Dothideomycetes</taxon>
        <taxon>Dothideomycetidae</taxon>
        <taxon>Mycosphaerellales</taxon>
        <taxon>Mycosphaerellaceae</taxon>
        <taxon>Cercospora</taxon>
    </lineage>
</organism>